<dbReference type="KEGG" id="cko:CKO_03471"/>
<dbReference type="Proteomes" id="UP000008148">
    <property type="component" value="Chromosome"/>
</dbReference>
<evidence type="ECO:0000313" key="1">
    <source>
        <dbReference type="EMBL" id="ABV14551.1"/>
    </source>
</evidence>
<organism evidence="1 2">
    <name type="scientific">Citrobacter koseri (strain ATCC BAA-895 / CDC 4225-83 / SGSC4696)</name>
    <dbReference type="NCBI Taxonomy" id="290338"/>
    <lineage>
        <taxon>Bacteria</taxon>
        <taxon>Pseudomonadati</taxon>
        <taxon>Pseudomonadota</taxon>
        <taxon>Gammaproteobacteria</taxon>
        <taxon>Enterobacterales</taxon>
        <taxon>Enterobacteriaceae</taxon>
        <taxon>Citrobacter</taxon>
    </lineage>
</organism>
<reference evidence="1 2" key="1">
    <citation type="submission" date="2007-08" db="EMBL/GenBank/DDBJ databases">
        <authorList>
            <consortium name="The Citrobacter koseri Genome Sequencing Project"/>
            <person name="McClelland M."/>
            <person name="Sanderson E.K."/>
            <person name="Porwollik S."/>
            <person name="Spieth J."/>
            <person name="Clifton W.S."/>
            <person name="Latreille P."/>
            <person name="Courtney L."/>
            <person name="Wang C."/>
            <person name="Pepin K."/>
            <person name="Bhonagiri V."/>
            <person name="Nash W."/>
            <person name="Johnson M."/>
            <person name="Thiruvilangam P."/>
            <person name="Wilson R."/>
        </authorList>
    </citation>
    <scope>NUCLEOTIDE SEQUENCE [LARGE SCALE GENOMIC DNA]</scope>
    <source>
        <strain evidence="2">ATCC BAA-895 / CDC 4225-83 / SGSC4696</strain>
    </source>
</reference>
<keyword evidence="2" id="KW-1185">Reference proteome</keyword>
<dbReference type="HOGENOM" id="CLU_3249218_0_0_6"/>
<protein>
    <submittedName>
        <fullName evidence="1">Uncharacterized protein</fullName>
    </submittedName>
</protein>
<sequence>MSDIFSPINPEEALCLNSIYLRRNCSKKQKLKKNNNKSATGS</sequence>
<gene>
    <name evidence="1" type="ordered locus">CKO_03471</name>
</gene>
<dbReference type="AlphaFoldDB" id="A8AM38"/>
<name>A8AM38_CITK8</name>
<proteinExistence type="predicted"/>
<evidence type="ECO:0000313" key="2">
    <source>
        <dbReference type="Proteomes" id="UP000008148"/>
    </source>
</evidence>
<accession>A8AM38</accession>
<dbReference type="STRING" id="290338.CKO_03471"/>
<dbReference type="EMBL" id="CP000822">
    <property type="protein sequence ID" value="ABV14551.1"/>
    <property type="molecule type" value="Genomic_DNA"/>
</dbReference>